<feature type="binding site" evidence="7 9">
    <location>
        <position position="117"/>
    </location>
    <ligand>
        <name>3-methyl-2-oxobutanoate</name>
        <dbReference type="ChEBI" id="CHEBI:11851"/>
    </ligand>
</feature>
<feature type="binding site" evidence="7 10">
    <location>
        <position position="119"/>
    </location>
    <ligand>
        <name>Mg(2+)</name>
        <dbReference type="ChEBI" id="CHEBI:18420"/>
    </ligand>
</feature>
<evidence type="ECO:0000256" key="7">
    <source>
        <dbReference type="HAMAP-Rule" id="MF_00156"/>
    </source>
</evidence>
<comment type="subcellular location">
    <subcellularLocation>
        <location evidence="7">Cytoplasm</location>
    </subcellularLocation>
</comment>
<organism evidence="11 12">
    <name type="scientific">Ammoniphilus oxalaticus</name>
    <dbReference type="NCBI Taxonomy" id="66863"/>
    <lineage>
        <taxon>Bacteria</taxon>
        <taxon>Bacillati</taxon>
        <taxon>Bacillota</taxon>
        <taxon>Bacilli</taxon>
        <taxon>Bacillales</taxon>
        <taxon>Paenibacillaceae</taxon>
        <taxon>Aneurinibacillus group</taxon>
        <taxon>Ammoniphilus</taxon>
    </lineage>
</organism>
<evidence type="ECO:0000256" key="5">
    <source>
        <dbReference type="ARBA" id="ARBA00022679"/>
    </source>
</evidence>
<protein>
    <recommendedName>
        <fullName evidence="7">3-methyl-2-oxobutanoate hydroxymethyltransferase</fullName>
        <ecNumber evidence="7">2.1.2.11</ecNumber>
    </recommendedName>
    <alternativeName>
        <fullName evidence="7">Ketopantoate hydroxymethyltransferase</fullName>
        <shortName evidence="7">KPHMT</shortName>
    </alternativeName>
</protein>
<feature type="binding site" evidence="7 10">
    <location>
        <position position="87"/>
    </location>
    <ligand>
        <name>Mg(2+)</name>
        <dbReference type="ChEBI" id="CHEBI:18420"/>
    </ligand>
</feature>
<keyword evidence="7 10" id="KW-0479">Metal-binding</keyword>
<dbReference type="SUPFAM" id="SSF51621">
    <property type="entry name" value="Phosphoenolpyruvate/pyruvate domain"/>
    <property type="match status" value="1"/>
</dbReference>
<comment type="pathway">
    <text evidence="1 7">Cofactor biosynthesis; (R)-pantothenate biosynthesis; (R)-pantoate from 3-methyl-2-oxobutanoate: step 1/2.</text>
</comment>
<accession>A0A419SN68</accession>
<dbReference type="UniPathway" id="UPA00028">
    <property type="reaction ID" value="UER00003"/>
</dbReference>
<dbReference type="GO" id="GO:0008168">
    <property type="term" value="F:methyltransferase activity"/>
    <property type="evidence" value="ECO:0007669"/>
    <property type="project" value="UniProtKB-KW"/>
</dbReference>
<dbReference type="PIRSF" id="PIRSF000388">
    <property type="entry name" value="Pantoate_hydroxy_MeTrfase"/>
    <property type="match status" value="1"/>
</dbReference>
<dbReference type="EC" id="2.1.2.11" evidence="7"/>
<evidence type="ECO:0000256" key="6">
    <source>
        <dbReference type="ARBA" id="ARBA00056497"/>
    </source>
</evidence>
<dbReference type="OrthoDB" id="9781789at2"/>
<name>A0A419SN68_9BACL</name>
<evidence type="ECO:0000256" key="8">
    <source>
        <dbReference type="PIRSR" id="PIRSR000388-1"/>
    </source>
</evidence>
<reference evidence="11 12" key="1">
    <citation type="submission" date="2016-08" db="EMBL/GenBank/DDBJ databases">
        <title>Novel Firmicute Genomes.</title>
        <authorList>
            <person name="Poppleton D.I."/>
            <person name="Gribaldo S."/>
        </authorList>
    </citation>
    <scope>NUCLEOTIDE SEQUENCE [LARGE SCALE GENOMIC DNA]</scope>
    <source>
        <strain evidence="11 12">RAOx-1</strain>
    </source>
</reference>
<dbReference type="HAMAP" id="MF_00156">
    <property type="entry name" value="PanB"/>
    <property type="match status" value="1"/>
</dbReference>
<dbReference type="PANTHER" id="PTHR20881">
    <property type="entry name" value="3-METHYL-2-OXOBUTANOATE HYDROXYMETHYLTRANSFERASE"/>
    <property type="match status" value="1"/>
</dbReference>
<dbReference type="GO" id="GO:0005737">
    <property type="term" value="C:cytoplasm"/>
    <property type="evidence" value="ECO:0007669"/>
    <property type="project" value="UniProtKB-SubCell"/>
</dbReference>
<evidence type="ECO:0000256" key="10">
    <source>
        <dbReference type="PIRSR" id="PIRSR000388-3"/>
    </source>
</evidence>
<feature type="binding site" evidence="7 9">
    <location>
        <begin position="48"/>
        <end position="49"/>
    </location>
    <ligand>
        <name>3-methyl-2-oxobutanoate</name>
        <dbReference type="ChEBI" id="CHEBI:11851"/>
    </ligand>
</feature>
<dbReference type="GO" id="GO:0015940">
    <property type="term" value="P:pantothenate biosynthetic process"/>
    <property type="evidence" value="ECO:0007669"/>
    <property type="project" value="UniProtKB-UniRule"/>
</dbReference>
<evidence type="ECO:0000256" key="2">
    <source>
        <dbReference type="ARBA" id="ARBA00008676"/>
    </source>
</evidence>
<dbReference type="NCBIfam" id="NF001452">
    <property type="entry name" value="PRK00311.1"/>
    <property type="match status" value="1"/>
</dbReference>
<gene>
    <name evidence="7" type="primary">panB</name>
    <name evidence="11" type="ORF">BEP19_02045</name>
</gene>
<comment type="similarity">
    <text evidence="2 7">Belongs to the PanB family.</text>
</comment>
<comment type="catalytic activity">
    <reaction evidence="7">
        <text>(6R)-5,10-methylene-5,6,7,8-tetrahydrofolate + 3-methyl-2-oxobutanoate + H2O = 2-dehydropantoate + (6S)-5,6,7,8-tetrahydrofolate</text>
        <dbReference type="Rhea" id="RHEA:11824"/>
        <dbReference type="ChEBI" id="CHEBI:11561"/>
        <dbReference type="ChEBI" id="CHEBI:11851"/>
        <dbReference type="ChEBI" id="CHEBI:15377"/>
        <dbReference type="ChEBI" id="CHEBI:15636"/>
        <dbReference type="ChEBI" id="CHEBI:57453"/>
        <dbReference type="EC" id="2.1.2.11"/>
    </reaction>
</comment>
<keyword evidence="7 10" id="KW-0460">Magnesium</keyword>
<evidence type="ECO:0000256" key="9">
    <source>
        <dbReference type="PIRSR" id="PIRSR000388-2"/>
    </source>
</evidence>
<dbReference type="Gene3D" id="3.20.20.60">
    <property type="entry name" value="Phosphoenolpyruvate-binding domains"/>
    <property type="match status" value="1"/>
</dbReference>
<keyword evidence="11" id="KW-0489">Methyltransferase</keyword>
<evidence type="ECO:0000313" key="12">
    <source>
        <dbReference type="Proteomes" id="UP000284219"/>
    </source>
</evidence>
<evidence type="ECO:0000313" key="11">
    <source>
        <dbReference type="EMBL" id="RKD25746.1"/>
    </source>
</evidence>
<sequence>MSKKKKYTTATFREMKKAGEPIVMVTAYDYPTAKLADEAGAEMVLVGDSLGMVVLGFDSTIPVTLDDMIHHTKAVTRATKNSFVVTDLPFMSYRIGTEETLKSAARVMQEGLAKAVKLEGGSELCPIIEQLVQGGIPVVGHIGLTPQSVFQLGGYKVQGKSAEDAAKLLEDALALQEAGICSLVLECVPHQLARLISEKLEIPTIGIGAGPDCDGQVLVFHDLVQYASSIQPKFVKPYAAVGDDIKRAFMQYAKEVKTRQFPTLEHSFTMKDETIQQLYGEN</sequence>
<dbReference type="InterPro" id="IPR040442">
    <property type="entry name" value="Pyrv_kinase-like_dom_sf"/>
</dbReference>
<keyword evidence="12" id="KW-1185">Reference proteome</keyword>
<keyword evidence="5 7" id="KW-0808">Transferase</keyword>
<feature type="active site" description="Proton acceptor" evidence="7 8">
    <location>
        <position position="186"/>
    </location>
</feature>
<dbReference type="AlphaFoldDB" id="A0A419SN68"/>
<evidence type="ECO:0000256" key="4">
    <source>
        <dbReference type="ARBA" id="ARBA00022655"/>
    </source>
</evidence>
<comment type="subunit">
    <text evidence="3 7">Homodecamer; pentamer of dimers.</text>
</comment>
<feature type="binding site" evidence="7 9">
    <location>
        <position position="87"/>
    </location>
    <ligand>
        <name>3-methyl-2-oxobutanoate</name>
        <dbReference type="ChEBI" id="CHEBI:11851"/>
    </ligand>
</feature>
<dbReference type="NCBIfam" id="TIGR00222">
    <property type="entry name" value="panB"/>
    <property type="match status" value="1"/>
</dbReference>
<dbReference type="EMBL" id="MCHY01000006">
    <property type="protein sequence ID" value="RKD25746.1"/>
    <property type="molecule type" value="Genomic_DNA"/>
</dbReference>
<comment type="cofactor">
    <cofactor evidence="7 10">
        <name>Mg(2+)</name>
        <dbReference type="ChEBI" id="CHEBI:18420"/>
    </cofactor>
    <text evidence="7 10">Binds 1 Mg(2+) ion per subunit.</text>
</comment>
<dbReference type="InterPro" id="IPR015813">
    <property type="entry name" value="Pyrv/PenolPyrv_kinase-like_dom"/>
</dbReference>
<dbReference type="RefSeq" id="WP_120188420.1">
    <property type="nucleotide sequence ID" value="NZ_MCHY01000006.1"/>
</dbReference>
<dbReference type="InterPro" id="IPR003700">
    <property type="entry name" value="Pantoate_hydroxy_MeTrfase"/>
</dbReference>
<comment type="caution">
    <text evidence="11">The sequence shown here is derived from an EMBL/GenBank/DDBJ whole genome shotgun (WGS) entry which is preliminary data.</text>
</comment>
<proteinExistence type="inferred from homology"/>
<evidence type="ECO:0000256" key="1">
    <source>
        <dbReference type="ARBA" id="ARBA00005033"/>
    </source>
</evidence>
<dbReference type="Proteomes" id="UP000284219">
    <property type="component" value="Unassembled WGS sequence"/>
</dbReference>
<keyword evidence="4 7" id="KW-0566">Pantothenate biosynthesis</keyword>
<keyword evidence="7" id="KW-0963">Cytoplasm</keyword>
<dbReference type="GO" id="GO:0003864">
    <property type="term" value="F:3-methyl-2-oxobutanoate hydroxymethyltransferase activity"/>
    <property type="evidence" value="ECO:0007669"/>
    <property type="project" value="UniProtKB-UniRule"/>
</dbReference>
<dbReference type="Pfam" id="PF02548">
    <property type="entry name" value="Pantoate_transf"/>
    <property type="match status" value="1"/>
</dbReference>
<dbReference type="PANTHER" id="PTHR20881:SF0">
    <property type="entry name" value="3-METHYL-2-OXOBUTANOATE HYDROXYMETHYLTRANSFERASE"/>
    <property type="match status" value="1"/>
</dbReference>
<dbReference type="FunFam" id="3.20.20.60:FF:000003">
    <property type="entry name" value="3-methyl-2-oxobutanoate hydroxymethyltransferase"/>
    <property type="match status" value="1"/>
</dbReference>
<dbReference type="CDD" id="cd06557">
    <property type="entry name" value="KPHMT-like"/>
    <property type="match status" value="1"/>
</dbReference>
<dbReference type="GO" id="GO:0032259">
    <property type="term" value="P:methylation"/>
    <property type="evidence" value="ECO:0007669"/>
    <property type="project" value="UniProtKB-KW"/>
</dbReference>
<evidence type="ECO:0000256" key="3">
    <source>
        <dbReference type="ARBA" id="ARBA00011424"/>
    </source>
</evidence>
<dbReference type="GO" id="GO:0000287">
    <property type="term" value="F:magnesium ion binding"/>
    <property type="evidence" value="ECO:0007669"/>
    <property type="project" value="TreeGrafter"/>
</dbReference>
<comment type="function">
    <text evidence="6 7">Catalyzes the reversible reaction in which hydroxymethyl group from 5,10-methylenetetrahydrofolate is transferred onto alpha-ketoisovalerate to form ketopantoate.</text>
</comment>
<feature type="binding site" evidence="7 10">
    <location>
        <position position="48"/>
    </location>
    <ligand>
        <name>Mg(2+)</name>
        <dbReference type="ChEBI" id="CHEBI:18420"/>
    </ligand>
</feature>